<dbReference type="OrthoDB" id="9812084at2"/>
<keyword evidence="4 6" id="KW-1133">Transmembrane helix</keyword>
<dbReference type="Pfam" id="PF01810">
    <property type="entry name" value="LysE"/>
    <property type="match status" value="1"/>
</dbReference>
<evidence type="ECO:0008006" key="9">
    <source>
        <dbReference type="Google" id="ProtNLM"/>
    </source>
</evidence>
<evidence type="ECO:0000256" key="3">
    <source>
        <dbReference type="ARBA" id="ARBA00022692"/>
    </source>
</evidence>
<proteinExistence type="predicted"/>
<accession>A0A2U8WQ61</accession>
<dbReference type="InterPro" id="IPR001123">
    <property type="entry name" value="LeuE-type"/>
</dbReference>
<comment type="subcellular location">
    <subcellularLocation>
        <location evidence="1">Cell membrane</location>
        <topology evidence="1">Multi-pass membrane protein</topology>
    </subcellularLocation>
</comment>
<organism evidence="7 8">
    <name type="scientific">Methylobacterium terrae</name>
    <dbReference type="NCBI Taxonomy" id="2202827"/>
    <lineage>
        <taxon>Bacteria</taxon>
        <taxon>Pseudomonadati</taxon>
        <taxon>Pseudomonadota</taxon>
        <taxon>Alphaproteobacteria</taxon>
        <taxon>Hyphomicrobiales</taxon>
        <taxon>Methylobacteriaceae</taxon>
        <taxon>Methylobacterium</taxon>
    </lineage>
</organism>
<dbReference type="GO" id="GO:0015171">
    <property type="term" value="F:amino acid transmembrane transporter activity"/>
    <property type="evidence" value="ECO:0007669"/>
    <property type="project" value="TreeGrafter"/>
</dbReference>
<dbReference type="KEGG" id="mtea:DK419_20295"/>
<evidence type="ECO:0000313" key="8">
    <source>
        <dbReference type="Proteomes" id="UP000245444"/>
    </source>
</evidence>
<keyword evidence="3 6" id="KW-0812">Transmembrane</keyword>
<keyword evidence="8" id="KW-1185">Reference proteome</keyword>
<dbReference type="GO" id="GO:0033228">
    <property type="term" value="P:cysteine export across plasma membrane"/>
    <property type="evidence" value="ECO:0007669"/>
    <property type="project" value="TreeGrafter"/>
</dbReference>
<dbReference type="EMBL" id="CP029553">
    <property type="protein sequence ID" value="AWN48405.1"/>
    <property type="molecule type" value="Genomic_DNA"/>
</dbReference>
<feature type="transmembrane region" description="Helical" evidence="6">
    <location>
        <begin position="189"/>
        <end position="208"/>
    </location>
</feature>
<evidence type="ECO:0000256" key="6">
    <source>
        <dbReference type="SAM" id="Phobius"/>
    </source>
</evidence>
<name>A0A2U8WQ61_9HYPH</name>
<sequence length="210" mass="21370">MNVDWTWLLSAGAFAVAMSATPGPNNTMVVASGATYGFARTVPHMLGIAAGFPVMLVVLGTAGLPLLTDPRVHAALKWVGAAYLLWLAWKIARADPDPADPAAEGAAGPAAGGRPLGFVQAALFQWVNPKAWVIAAGALATYTAGTEGASLAATLGLAALFGVVALPCVGLWTLIGVGTARVLCTRRAVRLFNLAMAGLLVASLGPALRE</sequence>
<dbReference type="PANTHER" id="PTHR30086:SF20">
    <property type="entry name" value="ARGININE EXPORTER PROTEIN ARGO-RELATED"/>
    <property type="match status" value="1"/>
</dbReference>
<dbReference type="Proteomes" id="UP000245444">
    <property type="component" value="Chromosome"/>
</dbReference>
<evidence type="ECO:0000256" key="5">
    <source>
        <dbReference type="ARBA" id="ARBA00023136"/>
    </source>
</evidence>
<keyword evidence="2" id="KW-1003">Cell membrane</keyword>
<feature type="transmembrane region" description="Helical" evidence="6">
    <location>
        <begin position="151"/>
        <end position="177"/>
    </location>
</feature>
<evidence type="ECO:0000256" key="2">
    <source>
        <dbReference type="ARBA" id="ARBA00022475"/>
    </source>
</evidence>
<dbReference type="AlphaFoldDB" id="A0A2U8WQ61"/>
<protein>
    <recommendedName>
        <fullName evidence="9">LysE family translocator</fullName>
    </recommendedName>
</protein>
<feature type="transmembrane region" description="Helical" evidence="6">
    <location>
        <begin position="43"/>
        <end position="67"/>
    </location>
</feature>
<reference evidence="7 8" key="1">
    <citation type="submission" date="2018-05" db="EMBL/GenBank/DDBJ databases">
        <title>Complete Genome Sequence of Methylobacterium sp. 17Sr1-28.</title>
        <authorList>
            <person name="Srinivasan S."/>
        </authorList>
    </citation>
    <scope>NUCLEOTIDE SEQUENCE [LARGE SCALE GENOMIC DNA]</scope>
    <source>
        <strain evidence="7 8">17Sr1-28</strain>
    </source>
</reference>
<keyword evidence="5 6" id="KW-0472">Membrane</keyword>
<dbReference type="PANTHER" id="PTHR30086">
    <property type="entry name" value="ARGININE EXPORTER PROTEIN ARGO"/>
    <property type="match status" value="1"/>
</dbReference>
<dbReference type="GO" id="GO:0005886">
    <property type="term" value="C:plasma membrane"/>
    <property type="evidence" value="ECO:0007669"/>
    <property type="project" value="UniProtKB-SubCell"/>
</dbReference>
<evidence type="ECO:0000256" key="1">
    <source>
        <dbReference type="ARBA" id="ARBA00004651"/>
    </source>
</evidence>
<gene>
    <name evidence="7" type="ORF">DK419_20295</name>
</gene>
<evidence type="ECO:0000256" key="4">
    <source>
        <dbReference type="ARBA" id="ARBA00022989"/>
    </source>
</evidence>
<evidence type="ECO:0000313" key="7">
    <source>
        <dbReference type="EMBL" id="AWN48405.1"/>
    </source>
</evidence>
<dbReference type="RefSeq" id="WP_109960694.1">
    <property type="nucleotide sequence ID" value="NZ_CP029553.1"/>
</dbReference>